<dbReference type="PANTHER" id="PTHR10404:SF77">
    <property type="entry name" value="GLUTAMATE CARBOXYPEPTIDASE 2 HOMOLOG"/>
    <property type="match status" value="1"/>
</dbReference>
<evidence type="ECO:0000313" key="4">
    <source>
        <dbReference type="WBParaSite" id="GPUH_0000583801-mRNA-1"/>
    </source>
</evidence>
<reference evidence="4" key="1">
    <citation type="submission" date="2016-06" db="UniProtKB">
        <authorList>
            <consortium name="WormBaseParasite"/>
        </authorList>
    </citation>
    <scope>IDENTIFICATION</scope>
</reference>
<sequence>MLKATSVLGLGLISIVLVGFLGVYHTAHPAKSPKAYTAADYHESITELLISNVRGSEIAKNLRELTTLPHPAGTKANSKVADKIHELWKANGLENVHFVKYDVLLSYPDYDNPNHLYILDKDGQIQYMTKGISPPLIPEEQSAQAVAVHLQEQEYNG</sequence>
<dbReference type="PANTHER" id="PTHR10404">
    <property type="entry name" value="N-ACETYLATED-ALPHA-LINKED ACIDIC DIPEPTIDASE"/>
    <property type="match status" value="1"/>
</dbReference>
<dbReference type="EMBL" id="UYRT01012804">
    <property type="protein sequence ID" value="VDK52327.1"/>
    <property type="molecule type" value="Genomic_DNA"/>
</dbReference>
<evidence type="ECO:0000313" key="2">
    <source>
        <dbReference type="EMBL" id="VDK52327.1"/>
    </source>
</evidence>
<name>A0A183DAT9_9BILA</name>
<keyword evidence="1" id="KW-0472">Membrane</keyword>
<gene>
    <name evidence="2" type="ORF">GPUH_LOCUS5829</name>
</gene>
<evidence type="ECO:0000313" key="3">
    <source>
        <dbReference type="Proteomes" id="UP000271098"/>
    </source>
</evidence>
<feature type="transmembrane region" description="Helical" evidence="1">
    <location>
        <begin position="6"/>
        <end position="24"/>
    </location>
</feature>
<accession>A0A183DAT9</accession>
<reference evidence="2 3" key="2">
    <citation type="submission" date="2018-11" db="EMBL/GenBank/DDBJ databases">
        <authorList>
            <consortium name="Pathogen Informatics"/>
        </authorList>
    </citation>
    <scope>NUCLEOTIDE SEQUENCE [LARGE SCALE GENOMIC DNA]</scope>
</reference>
<dbReference type="GO" id="GO:0004180">
    <property type="term" value="F:carboxypeptidase activity"/>
    <property type="evidence" value="ECO:0007669"/>
    <property type="project" value="TreeGrafter"/>
</dbReference>
<dbReference type="WBParaSite" id="GPUH_0000583801-mRNA-1">
    <property type="protein sequence ID" value="GPUH_0000583801-mRNA-1"/>
    <property type="gene ID" value="GPUH_0000583801"/>
</dbReference>
<keyword evidence="3" id="KW-1185">Reference proteome</keyword>
<keyword evidence="1" id="KW-1133">Transmembrane helix</keyword>
<keyword evidence="1" id="KW-0812">Transmembrane</keyword>
<dbReference type="Gene3D" id="3.50.30.30">
    <property type="match status" value="1"/>
</dbReference>
<evidence type="ECO:0000256" key="1">
    <source>
        <dbReference type="SAM" id="Phobius"/>
    </source>
</evidence>
<protein>
    <submittedName>
        <fullName evidence="4">T2SSG domain-containing protein</fullName>
    </submittedName>
</protein>
<dbReference type="Gene3D" id="3.40.630.10">
    <property type="entry name" value="Zn peptidases"/>
    <property type="match status" value="1"/>
</dbReference>
<dbReference type="AlphaFoldDB" id="A0A183DAT9"/>
<dbReference type="Proteomes" id="UP000271098">
    <property type="component" value="Unassembled WGS sequence"/>
</dbReference>
<dbReference type="SUPFAM" id="SSF53187">
    <property type="entry name" value="Zn-dependent exopeptidases"/>
    <property type="match status" value="1"/>
</dbReference>
<organism evidence="4">
    <name type="scientific">Gongylonema pulchrum</name>
    <dbReference type="NCBI Taxonomy" id="637853"/>
    <lineage>
        <taxon>Eukaryota</taxon>
        <taxon>Metazoa</taxon>
        <taxon>Ecdysozoa</taxon>
        <taxon>Nematoda</taxon>
        <taxon>Chromadorea</taxon>
        <taxon>Rhabditida</taxon>
        <taxon>Spirurina</taxon>
        <taxon>Spiruromorpha</taxon>
        <taxon>Spiruroidea</taxon>
        <taxon>Gongylonematidae</taxon>
        <taxon>Gongylonema</taxon>
    </lineage>
</organism>
<dbReference type="InterPro" id="IPR039373">
    <property type="entry name" value="Peptidase_M28B"/>
</dbReference>
<proteinExistence type="predicted"/>
<dbReference type="OrthoDB" id="5841748at2759"/>